<dbReference type="InterPro" id="IPR028345">
    <property type="entry name" value="Antibiotic_NAT-like"/>
</dbReference>
<dbReference type="GO" id="GO:0046353">
    <property type="term" value="F:aminoglycoside 3-N-acetyltransferase activity"/>
    <property type="evidence" value="ECO:0007669"/>
    <property type="project" value="UniProtKB-EC"/>
</dbReference>
<evidence type="ECO:0000256" key="5">
    <source>
        <dbReference type="RuleBase" id="RU365031"/>
    </source>
</evidence>
<dbReference type="PANTHER" id="PTHR11104">
    <property type="entry name" value="AMINOGLYCOSIDE N3-ACETYLTRANSFERASE"/>
    <property type="match status" value="1"/>
</dbReference>
<evidence type="ECO:0000313" key="6">
    <source>
        <dbReference type="EMBL" id="AJC90690.1"/>
    </source>
</evidence>
<dbReference type="InterPro" id="IPR003679">
    <property type="entry name" value="Amioglycoside_AcTrfase"/>
</dbReference>
<dbReference type="PANTHER" id="PTHR11104:SF0">
    <property type="entry name" value="SPBETA PROPHAGE-DERIVED AMINOGLYCOSIDE N(3')-ACETYLTRANSFERASE-LIKE PROTEIN YOKD"/>
    <property type="match status" value="1"/>
</dbReference>
<comment type="catalytic activity">
    <reaction evidence="5">
        <text>a 2-deoxystreptamine antibiotic + acetyl-CoA = an N(3)-acetyl-2-deoxystreptamine antibiotic + CoA + H(+)</text>
        <dbReference type="Rhea" id="RHEA:12665"/>
        <dbReference type="ChEBI" id="CHEBI:15378"/>
        <dbReference type="ChEBI" id="CHEBI:57287"/>
        <dbReference type="ChEBI" id="CHEBI:57288"/>
        <dbReference type="ChEBI" id="CHEBI:57921"/>
        <dbReference type="ChEBI" id="CHEBI:77452"/>
        <dbReference type="EC" id="2.3.1.81"/>
    </reaction>
</comment>
<keyword evidence="5" id="KW-0046">Antibiotic resistance</keyword>
<organism evidence="6 7">
    <name type="scientific">Campylobacter subantarcticus LMG 24374</name>
    <dbReference type="NCBI Taxonomy" id="1388751"/>
    <lineage>
        <taxon>Bacteria</taxon>
        <taxon>Pseudomonadati</taxon>
        <taxon>Campylobacterota</taxon>
        <taxon>Epsilonproteobacteria</taxon>
        <taxon>Campylobacterales</taxon>
        <taxon>Campylobacteraceae</taxon>
        <taxon>Campylobacter</taxon>
    </lineage>
</organism>
<evidence type="ECO:0000313" key="7">
    <source>
        <dbReference type="Proteomes" id="UP000031135"/>
    </source>
</evidence>
<evidence type="ECO:0000256" key="4">
    <source>
        <dbReference type="ARBA" id="ARBA00023315"/>
    </source>
</evidence>
<gene>
    <name evidence="6" type="ORF">CSUB8521_0847</name>
</gene>
<dbReference type="Pfam" id="PF02522">
    <property type="entry name" value="Antibiotic_NAT"/>
    <property type="match status" value="1"/>
</dbReference>
<comment type="similarity">
    <text evidence="1 5">Belongs to the antibiotic N-acetyltransferase family.</text>
</comment>
<dbReference type="AlphaFoldDB" id="A0A0A8HAI9"/>
<dbReference type="EMBL" id="CP007772">
    <property type="protein sequence ID" value="AJC90690.1"/>
    <property type="molecule type" value="Genomic_DNA"/>
</dbReference>
<keyword evidence="4 5" id="KW-0012">Acyltransferase</keyword>
<evidence type="ECO:0000256" key="2">
    <source>
        <dbReference type="ARBA" id="ARBA00012882"/>
    </source>
</evidence>
<accession>A0A0A8HAI9</accession>
<name>A0A0A8HAI9_9BACT</name>
<dbReference type="RefSeq" id="WP_039663727.1">
    <property type="nucleotide sequence ID" value="NZ_CP007772.1"/>
</dbReference>
<protein>
    <recommendedName>
        <fullName evidence="2 5">Aminoglycoside N(3)-acetyltransferase</fullName>
        <ecNumber evidence="5">2.3.1.-</ecNumber>
    </recommendedName>
</protein>
<dbReference type="HOGENOM" id="CLU_084750_0_0_7"/>
<dbReference type="EC" id="2.3.1.-" evidence="5"/>
<sequence length="260" mass="30060">MKYIFKCNDKRYSDVDLIESFKKLSIEKGDILCVHSELMKFGQPLLNRSDFLQTILDCFFEVIGKEGTLIMPTFTYSFCKNETYDNLNSKSTVGVLTEYFRKWGGVKRTNEPIFSFAIKGAKEELFLKDTTSCFGENCVYDVLAKENGKLVLFGSKIAGYTFSHFIEEKAYVPYRYFKDFSGNIITENGKKIKKKIQYYVRKLDQNSDLDVDKQVAILKNNNNFNILAFSNAHIISINMKSYLKTTLEALKDNPYCLLKE</sequence>
<dbReference type="SUPFAM" id="SSF110710">
    <property type="entry name" value="TTHA0583/YokD-like"/>
    <property type="match status" value="1"/>
</dbReference>
<reference evidence="6 7" key="1">
    <citation type="journal article" date="2014" name="Genome Biol. Evol.">
        <title>Comparative Genomics of the Campylobacter lari Group.</title>
        <authorList>
            <person name="Miller W.G."/>
            <person name="Yee E."/>
            <person name="Chapman M.H."/>
            <person name="Smith T.P."/>
            <person name="Bono J.L."/>
            <person name="Huynh S."/>
            <person name="Parker C.T."/>
            <person name="Vandamme P."/>
            <person name="Luong K."/>
            <person name="Korlach J."/>
        </authorList>
    </citation>
    <scope>NUCLEOTIDE SEQUENCE [LARGE SCALE GENOMIC DNA]</scope>
    <source>
        <strain evidence="6 7">LMG 24374</strain>
    </source>
</reference>
<dbReference type="KEGG" id="csm:CSUB8521_0847"/>
<dbReference type="OrthoDB" id="7330654at2"/>
<proteinExistence type="inferred from homology"/>
<evidence type="ECO:0000256" key="1">
    <source>
        <dbReference type="ARBA" id="ARBA00006383"/>
    </source>
</evidence>
<dbReference type="GO" id="GO:0046677">
    <property type="term" value="P:response to antibiotic"/>
    <property type="evidence" value="ECO:0007669"/>
    <property type="project" value="UniProtKB-KW"/>
</dbReference>
<keyword evidence="3 5" id="KW-0808">Transferase</keyword>
<evidence type="ECO:0000256" key="3">
    <source>
        <dbReference type="ARBA" id="ARBA00022679"/>
    </source>
</evidence>
<dbReference type="Proteomes" id="UP000031135">
    <property type="component" value="Chromosome"/>
</dbReference>